<dbReference type="PANTHER" id="PTHR30619:SF1">
    <property type="entry name" value="RECOMBINATION PROTEIN 2"/>
    <property type="match status" value="1"/>
</dbReference>
<dbReference type="InterPro" id="IPR001279">
    <property type="entry name" value="Metallo-B-lactamas"/>
</dbReference>
<evidence type="ECO:0000313" key="3">
    <source>
        <dbReference type="EMBL" id="MFC4871915.1"/>
    </source>
</evidence>
<evidence type="ECO:0000259" key="2">
    <source>
        <dbReference type="Pfam" id="PF00753"/>
    </source>
</evidence>
<proteinExistence type="predicted"/>
<dbReference type="Gene3D" id="3.60.15.10">
    <property type="entry name" value="Ribonuclease Z/Hydroxyacylglutathione hydrolase-like"/>
    <property type="match status" value="1"/>
</dbReference>
<dbReference type="SUPFAM" id="SSF56281">
    <property type="entry name" value="Metallo-hydrolase/oxidoreductase"/>
    <property type="match status" value="1"/>
</dbReference>
<dbReference type="InterPro" id="IPR052159">
    <property type="entry name" value="Competence_DNA_uptake"/>
</dbReference>
<accession>A0ABV9SZQ1</accession>
<sequence>MITARLKRINRVLWALLIIFHSPWSFSQTLEIHQMSVGHGDAALIIVRDTAKLHAEILAAGLTVPPDRTEMLKLALDKSVPLAGTVLKAVLVDGGDGSKQAAKINAYITKTGIKTVDYVIASHYHQDHIGGLPAVIATNPSANGTKDRGDTKSVPPKGTAKKRTVYGKYVDAATKAPMTRNTAGLGSTVDLIGTANTMVQLLVVATNNYVLGEDSSQNPPRNGSNQNDLGLAWILQYGNFRFYTGGDLGGWKTGGYIDMESPLADSIKRRDKSNFKWISGGRDVSKGHICSFKASHHGSTLSTSEYFLSQITPVVGIVSCGDKHGHPNEEVIEAMEPSLSPRWDISSWTAVTNDTVANTFQKYYLTSLMDGFTDNTRRNVGNPTHSVGIIGGDIVLVVNDEDIATKSRFSVFWNGELPGTMVSSVMRAPNAASIVKHECHEVKTNQSDLVYLK</sequence>
<feature type="region of interest" description="Disordered" evidence="1">
    <location>
        <begin position="140"/>
        <end position="160"/>
    </location>
</feature>
<keyword evidence="4" id="KW-1185">Reference proteome</keyword>
<comment type="caution">
    <text evidence="3">The sequence shown here is derived from an EMBL/GenBank/DDBJ whole genome shotgun (WGS) entry which is preliminary data.</text>
</comment>
<reference evidence="4" key="1">
    <citation type="journal article" date="2019" name="Int. J. Syst. Evol. Microbiol.">
        <title>The Global Catalogue of Microorganisms (GCM) 10K type strain sequencing project: providing services to taxonomists for standard genome sequencing and annotation.</title>
        <authorList>
            <consortium name="The Broad Institute Genomics Platform"/>
            <consortium name="The Broad Institute Genome Sequencing Center for Infectious Disease"/>
            <person name="Wu L."/>
            <person name="Ma J."/>
        </authorList>
    </citation>
    <scope>NUCLEOTIDE SEQUENCE [LARGE SCALE GENOMIC DNA]</scope>
    <source>
        <strain evidence="4">CGMCC 4.7466</strain>
    </source>
</reference>
<evidence type="ECO:0000256" key="1">
    <source>
        <dbReference type="SAM" id="MobiDB-lite"/>
    </source>
</evidence>
<dbReference type="Pfam" id="PF00753">
    <property type="entry name" value="Lactamase_B"/>
    <property type="match status" value="1"/>
</dbReference>
<dbReference type="PANTHER" id="PTHR30619">
    <property type="entry name" value="DNA INTERNALIZATION/COMPETENCE PROTEIN COMEC/REC2"/>
    <property type="match status" value="1"/>
</dbReference>
<gene>
    <name evidence="3" type="ORF">ACFPFU_09470</name>
</gene>
<dbReference type="EMBL" id="JBHSJJ010000004">
    <property type="protein sequence ID" value="MFC4871915.1"/>
    <property type="molecule type" value="Genomic_DNA"/>
</dbReference>
<dbReference type="InterPro" id="IPR036866">
    <property type="entry name" value="RibonucZ/Hydroxyglut_hydro"/>
</dbReference>
<organism evidence="3 4">
    <name type="scientific">Negadavirga shengliensis</name>
    <dbReference type="NCBI Taxonomy" id="1389218"/>
    <lineage>
        <taxon>Bacteria</taxon>
        <taxon>Pseudomonadati</taxon>
        <taxon>Bacteroidota</taxon>
        <taxon>Cytophagia</taxon>
        <taxon>Cytophagales</taxon>
        <taxon>Cyclobacteriaceae</taxon>
        <taxon>Negadavirga</taxon>
    </lineage>
</organism>
<dbReference type="RefSeq" id="WP_377063831.1">
    <property type="nucleotide sequence ID" value="NZ_JBHSJJ010000004.1"/>
</dbReference>
<protein>
    <submittedName>
        <fullName evidence="3">ComEC/Rec2 family competence protein</fullName>
    </submittedName>
</protein>
<evidence type="ECO:0000313" key="4">
    <source>
        <dbReference type="Proteomes" id="UP001595818"/>
    </source>
</evidence>
<name>A0ABV9SZQ1_9BACT</name>
<dbReference type="Proteomes" id="UP001595818">
    <property type="component" value="Unassembled WGS sequence"/>
</dbReference>
<feature type="domain" description="Metallo-beta-lactamase" evidence="2">
    <location>
        <begin position="88"/>
        <end position="137"/>
    </location>
</feature>